<dbReference type="AlphaFoldDB" id="A0A822FY90"/>
<name>A0A822FY90_9BILA</name>
<gene>
    <name evidence="1" type="ORF">QYT958_LOCUS47759</name>
</gene>
<organism evidence="1 2">
    <name type="scientific">Rotaria socialis</name>
    <dbReference type="NCBI Taxonomy" id="392032"/>
    <lineage>
        <taxon>Eukaryota</taxon>
        <taxon>Metazoa</taxon>
        <taxon>Spiralia</taxon>
        <taxon>Gnathifera</taxon>
        <taxon>Rotifera</taxon>
        <taxon>Eurotatoria</taxon>
        <taxon>Bdelloidea</taxon>
        <taxon>Philodinida</taxon>
        <taxon>Philodinidae</taxon>
        <taxon>Rotaria</taxon>
    </lineage>
</organism>
<sequence length="34" mass="4077">MQRFTDYFIDQWVSKLRYWYEGAAFGKPSTNNGV</sequence>
<evidence type="ECO:0000313" key="2">
    <source>
        <dbReference type="Proteomes" id="UP000663848"/>
    </source>
</evidence>
<feature type="non-terminal residue" evidence="1">
    <location>
        <position position="34"/>
    </location>
</feature>
<comment type="caution">
    <text evidence="1">The sequence shown here is derived from an EMBL/GenBank/DDBJ whole genome shotgun (WGS) entry which is preliminary data.</text>
</comment>
<dbReference type="EMBL" id="CAJOBR010091712">
    <property type="protein sequence ID" value="CAF5141844.1"/>
    <property type="molecule type" value="Genomic_DNA"/>
</dbReference>
<dbReference type="Proteomes" id="UP000663848">
    <property type="component" value="Unassembled WGS sequence"/>
</dbReference>
<proteinExistence type="predicted"/>
<evidence type="ECO:0000313" key="1">
    <source>
        <dbReference type="EMBL" id="CAF5141844.1"/>
    </source>
</evidence>
<accession>A0A822FY90</accession>
<feature type="non-terminal residue" evidence="1">
    <location>
        <position position="1"/>
    </location>
</feature>
<protein>
    <submittedName>
        <fullName evidence="1">Uncharacterized protein</fullName>
    </submittedName>
</protein>
<reference evidence="1" key="1">
    <citation type="submission" date="2021-02" db="EMBL/GenBank/DDBJ databases">
        <authorList>
            <person name="Nowell W R."/>
        </authorList>
    </citation>
    <scope>NUCLEOTIDE SEQUENCE</scope>
</reference>